<sequence length="85" mass="9165">MRFLICFALLAVSSSSAFAASCSERIAFVQRVIDDDVKTGFADKKVHDAMSKDLADAGQACRAGDDAKAQALISSTQRRHGYPVR</sequence>
<proteinExistence type="predicted"/>
<gene>
    <name evidence="2" type="ORF">C5L14_10640</name>
</gene>
<dbReference type="Proteomes" id="UP000237682">
    <property type="component" value="Unassembled WGS sequence"/>
</dbReference>
<dbReference type="AlphaFoldDB" id="A0A2S9QCM1"/>
<comment type="caution">
    <text evidence="2">The sequence shown here is derived from an EMBL/GenBank/DDBJ whole genome shotgun (WGS) entry which is preliminary data.</text>
</comment>
<evidence type="ECO:0000313" key="3">
    <source>
        <dbReference type="Proteomes" id="UP000237682"/>
    </source>
</evidence>
<dbReference type="EMBL" id="PUEJ01000004">
    <property type="protein sequence ID" value="PRH87103.1"/>
    <property type="molecule type" value="Genomic_DNA"/>
</dbReference>
<evidence type="ECO:0000256" key="1">
    <source>
        <dbReference type="SAM" id="SignalP"/>
    </source>
</evidence>
<evidence type="ECO:0000313" key="2">
    <source>
        <dbReference type="EMBL" id="PRH87103.1"/>
    </source>
</evidence>
<keyword evidence="3" id="KW-1185">Reference proteome</keyword>
<feature type="signal peptide" evidence="1">
    <location>
        <begin position="1"/>
        <end position="19"/>
    </location>
</feature>
<feature type="chain" id="PRO_5015554760" evidence="1">
    <location>
        <begin position="20"/>
        <end position="85"/>
    </location>
</feature>
<dbReference type="OrthoDB" id="9853080at2"/>
<dbReference type="PROSITE" id="PS51257">
    <property type="entry name" value="PROKAR_LIPOPROTEIN"/>
    <property type="match status" value="1"/>
</dbReference>
<organism evidence="2 3">
    <name type="scientific">Labrys okinawensis</name>
    <dbReference type="NCBI Taxonomy" id="346911"/>
    <lineage>
        <taxon>Bacteria</taxon>
        <taxon>Pseudomonadati</taxon>
        <taxon>Pseudomonadota</taxon>
        <taxon>Alphaproteobacteria</taxon>
        <taxon>Hyphomicrobiales</taxon>
        <taxon>Xanthobacteraceae</taxon>
        <taxon>Labrys</taxon>
    </lineage>
</organism>
<name>A0A2S9QCM1_9HYPH</name>
<accession>A0A2S9QCM1</accession>
<reference evidence="2 3" key="1">
    <citation type="submission" date="2018-02" db="EMBL/GenBank/DDBJ databases">
        <title>Whole genome sequencing of endophytic bacterium.</title>
        <authorList>
            <person name="Eedara R."/>
            <person name="Podile A.R."/>
        </authorList>
    </citation>
    <scope>NUCLEOTIDE SEQUENCE [LARGE SCALE GENOMIC DNA]</scope>
    <source>
        <strain evidence="2 3">RP1T</strain>
    </source>
</reference>
<keyword evidence="1" id="KW-0732">Signal</keyword>
<protein>
    <submittedName>
        <fullName evidence="2">Uncharacterized protein</fullName>
    </submittedName>
</protein>
<dbReference type="RefSeq" id="WP_105862045.1">
    <property type="nucleotide sequence ID" value="NZ_PUEJ01000004.1"/>
</dbReference>